<dbReference type="STRING" id="314232.SKA53_05645"/>
<dbReference type="OrthoDB" id="7875468at2"/>
<reference evidence="2 3" key="1">
    <citation type="submission" date="2006-01" db="EMBL/GenBank/DDBJ databases">
        <authorList>
            <person name="Hagstrom A."/>
            <person name="Ferriera S."/>
            <person name="Johnson J."/>
            <person name="Kravitz S."/>
            <person name="Halpern A."/>
            <person name="Remington K."/>
            <person name="Beeson K."/>
            <person name="Tran B."/>
            <person name="Rogers Y.-H."/>
            <person name="Friedman R."/>
            <person name="Venter J.C."/>
        </authorList>
    </citation>
    <scope>NUCLEOTIDE SEQUENCE [LARGE SCALE GENOMIC DNA]</scope>
    <source>
        <strain evidence="2 3">SKA53</strain>
    </source>
</reference>
<dbReference type="InterPro" id="IPR056644">
    <property type="entry name" value="DUF7742"/>
</dbReference>
<proteinExistence type="predicted"/>
<evidence type="ECO:0000259" key="1">
    <source>
        <dbReference type="Pfam" id="PF24891"/>
    </source>
</evidence>
<name>A3V964_9RHOB</name>
<comment type="caution">
    <text evidence="2">The sequence shown here is derived from an EMBL/GenBank/DDBJ whole genome shotgun (WGS) entry which is preliminary data.</text>
</comment>
<dbReference type="Pfam" id="PF24891">
    <property type="entry name" value="DUF7742"/>
    <property type="match status" value="1"/>
</dbReference>
<evidence type="ECO:0000313" key="3">
    <source>
        <dbReference type="Proteomes" id="UP000004507"/>
    </source>
</evidence>
<dbReference type="AlphaFoldDB" id="A3V964"/>
<dbReference type="HOGENOM" id="CLU_154613_0_0_5"/>
<feature type="domain" description="DUF7742" evidence="1">
    <location>
        <begin position="4"/>
        <end position="85"/>
    </location>
</feature>
<organism evidence="2 3">
    <name type="scientific">Yoonia vestfoldensis SKA53</name>
    <dbReference type="NCBI Taxonomy" id="314232"/>
    <lineage>
        <taxon>Bacteria</taxon>
        <taxon>Pseudomonadati</taxon>
        <taxon>Pseudomonadota</taxon>
        <taxon>Alphaproteobacteria</taxon>
        <taxon>Rhodobacterales</taxon>
        <taxon>Paracoccaceae</taxon>
        <taxon>Yoonia</taxon>
    </lineage>
</organism>
<dbReference type="EMBL" id="AAMS01000011">
    <property type="protein sequence ID" value="EAQ05234.1"/>
    <property type="molecule type" value="Genomic_DNA"/>
</dbReference>
<protein>
    <recommendedName>
        <fullName evidence="1">DUF7742 domain-containing protein</fullName>
    </recommendedName>
</protein>
<dbReference type="Proteomes" id="UP000004507">
    <property type="component" value="Unassembled WGS sequence"/>
</dbReference>
<evidence type="ECO:0000313" key="2">
    <source>
        <dbReference type="EMBL" id="EAQ05234.1"/>
    </source>
</evidence>
<gene>
    <name evidence="2" type="ORF">SKA53_05645</name>
</gene>
<dbReference type="RefSeq" id="WP_007205082.1">
    <property type="nucleotide sequence ID" value="NZ_CH672414.1"/>
</dbReference>
<accession>A3V964</accession>
<keyword evidence="3" id="KW-1185">Reference proteome</keyword>
<sequence length="110" mass="11642">MRGLQLADLELATRALLLLPACERAALLARLLDMARRGAAHHAACGTAHPDHGTGTLMSALSRVSIAPRPAVLTRDYLHCLAFVAITIGDVMDDTFDIGDGTLSGLHRTS</sequence>